<proteinExistence type="predicted"/>
<name>A0A512M451_9BACT</name>
<organism evidence="1 2">
    <name type="scientific">Brevifollis gellanilyticus</name>
    <dbReference type="NCBI Taxonomy" id="748831"/>
    <lineage>
        <taxon>Bacteria</taxon>
        <taxon>Pseudomonadati</taxon>
        <taxon>Verrucomicrobiota</taxon>
        <taxon>Verrucomicrobiia</taxon>
        <taxon>Verrucomicrobiales</taxon>
        <taxon>Verrucomicrobiaceae</taxon>
    </lineage>
</organism>
<keyword evidence="2" id="KW-1185">Reference proteome</keyword>
<evidence type="ECO:0000313" key="2">
    <source>
        <dbReference type="Proteomes" id="UP000321577"/>
    </source>
</evidence>
<comment type="caution">
    <text evidence="1">The sequence shown here is derived from an EMBL/GenBank/DDBJ whole genome shotgun (WGS) entry which is preliminary data.</text>
</comment>
<reference evidence="1 2" key="1">
    <citation type="submission" date="2019-07" db="EMBL/GenBank/DDBJ databases">
        <title>Whole genome shotgun sequence of Brevifollis gellanilyticus NBRC 108608.</title>
        <authorList>
            <person name="Hosoyama A."/>
            <person name="Uohara A."/>
            <person name="Ohji S."/>
            <person name="Ichikawa N."/>
        </authorList>
    </citation>
    <scope>NUCLEOTIDE SEQUENCE [LARGE SCALE GENOMIC DNA]</scope>
    <source>
        <strain evidence="1 2">NBRC 108608</strain>
    </source>
</reference>
<dbReference type="AlphaFoldDB" id="A0A512M451"/>
<gene>
    <name evidence="1" type="ORF">BGE01nite_08080</name>
</gene>
<protein>
    <submittedName>
        <fullName evidence="1">Uncharacterized protein</fullName>
    </submittedName>
</protein>
<sequence>MVRGEVDHAVRLRERIRKGVAEIDRGTDIDTLGLGGGKHSLTHAAFAASDEEFWGGHKKGREVGTAADAFQLRKRTLGDAPM</sequence>
<evidence type="ECO:0000313" key="1">
    <source>
        <dbReference type="EMBL" id="GEP41517.1"/>
    </source>
</evidence>
<accession>A0A512M451</accession>
<dbReference type="Proteomes" id="UP000321577">
    <property type="component" value="Unassembled WGS sequence"/>
</dbReference>
<dbReference type="EMBL" id="BKAG01000003">
    <property type="protein sequence ID" value="GEP41517.1"/>
    <property type="molecule type" value="Genomic_DNA"/>
</dbReference>